<evidence type="ECO:0000259" key="1">
    <source>
        <dbReference type="Pfam" id="PF18735"/>
    </source>
</evidence>
<evidence type="ECO:0000313" key="3">
    <source>
        <dbReference type="Proteomes" id="UP001178281"/>
    </source>
</evidence>
<proteinExistence type="predicted"/>
<dbReference type="EMBL" id="JAUTIX010000009">
    <property type="protein sequence ID" value="MDP0400382.1"/>
    <property type="molecule type" value="Genomic_DNA"/>
</dbReference>
<protein>
    <submittedName>
        <fullName evidence="2">MAE_28990/MAE_18760 family HEPN-like nuclease</fullName>
    </submittedName>
</protein>
<comment type="caution">
    <text evidence="2">The sequence shown here is derived from an EMBL/GenBank/DDBJ whole genome shotgun (WGS) entry which is preliminary data.</text>
</comment>
<name>A0AA90ND89_9ACTN</name>
<reference evidence="2" key="1">
    <citation type="submission" date="2023-08" db="EMBL/GenBank/DDBJ databases">
        <title>The draft genome of Tsukamurella strandjordii strain 050030.</title>
        <authorList>
            <person name="Zhao F."/>
            <person name="Feng Y."/>
            <person name="Zong Z."/>
        </authorList>
    </citation>
    <scope>NUCLEOTIDE SEQUENCE</scope>
    <source>
        <strain evidence="2">050030</strain>
    </source>
</reference>
<sequence>MAAVTDDEFETLLDEEMGWRRIELQALATRLQSEANTNPTSPIARALTRSMSTLLYAHWEGYCKAVFEAYMKLILKRKPLVCDAADSLAVAHIQQLLRRIESGDSAATDSLLSMVRGKSSERIRLNSEKIVDTKSNLRYRVLSDIMRSLNIPIDEFELKRNLIDVQLCDARNEIAHGRASFPPANEVLALHINVVEMMESMRDLSIGQVRTKRYSWQA</sequence>
<dbReference type="Pfam" id="PF18735">
    <property type="entry name" value="HEPN_RiboL-PSP"/>
    <property type="match status" value="1"/>
</dbReference>
<evidence type="ECO:0000313" key="2">
    <source>
        <dbReference type="EMBL" id="MDP0400382.1"/>
    </source>
</evidence>
<gene>
    <name evidence="2" type="ORF">Q7X28_20890</name>
</gene>
<dbReference type="InterPro" id="IPR041519">
    <property type="entry name" value="HEPN_RiboL-PSP"/>
</dbReference>
<dbReference type="AlphaFoldDB" id="A0AA90ND89"/>
<accession>A0AA90ND89</accession>
<dbReference type="Proteomes" id="UP001178281">
    <property type="component" value="Unassembled WGS sequence"/>
</dbReference>
<feature type="domain" description="RiboL-PSP-HEPN" evidence="1">
    <location>
        <begin position="16"/>
        <end position="203"/>
    </location>
</feature>
<dbReference type="RefSeq" id="WP_305112783.1">
    <property type="nucleotide sequence ID" value="NZ_JAUTIX010000009.1"/>
</dbReference>
<keyword evidence="3" id="KW-1185">Reference proteome</keyword>
<organism evidence="2 3">
    <name type="scientific">Tsukamurella strandjordii</name>
    <dbReference type="NCBI Taxonomy" id="147577"/>
    <lineage>
        <taxon>Bacteria</taxon>
        <taxon>Bacillati</taxon>
        <taxon>Actinomycetota</taxon>
        <taxon>Actinomycetes</taxon>
        <taxon>Mycobacteriales</taxon>
        <taxon>Tsukamurellaceae</taxon>
        <taxon>Tsukamurella</taxon>
    </lineage>
</organism>